<dbReference type="AlphaFoldDB" id="A0A0F9RYC5"/>
<dbReference type="EMBL" id="LAZR01003086">
    <property type="protein sequence ID" value="KKN22188.1"/>
    <property type="molecule type" value="Genomic_DNA"/>
</dbReference>
<protein>
    <recommendedName>
        <fullName evidence="1">3-keto-alpha-glucoside-1,2-lyase/3-keto-2-hydroxy-glucal hydratase domain-containing protein</fullName>
    </recommendedName>
</protein>
<organism evidence="2">
    <name type="scientific">marine sediment metagenome</name>
    <dbReference type="NCBI Taxonomy" id="412755"/>
    <lineage>
        <taxon>unclassified sequences</taxon>
        <taxon>metagenomes</taxon>
        <taxon>ecological metagenomes</taxon>
    </lineage>
</organism>
<dbReference type="Pfam" id="PF06439">
    <property type="entry name" value="3keto-disac_hyd"/>
    <property type="match status" value="1"/>
</dbReference>
<feature type="domain" description="3-keto-alpha-glucoside-1,2-lyase/3-keto-2-hydroxy-glucal hydratase" evidence="1">
    <location>
        <begin position="49"/>
        <end position="270"/>
    </location>
</feature>
<reference evidence="2" key="1">
    <citation type="journal article" date="2015" name="Nature">
        <title>Complex archaea that bridge the gap between prokaryotes and eukaryotes.</title>
        <authorList>
            <person name="Spang A."/>
            <person name="Saw J.H."/>
            <person name="Jorgensen S.L."/>
            <person name="Zaremba-Niedzwiedzka K."/>
            <person name="Martijn J."/>
            <person name="Lind A.E."/>
            <person name="van Eijk R."/>
            <person name="Schleper C."/>
            <person name="Guy L."/>
            <person name="Ettema T.J."/>
        </authorList>
    </citation>
    <scope>NUCLEOTIDE SEQUENCE</scope>
</reference>
<proteinExistence type="predicted"/>
<dbReference type="Gene3D" id="2.60.120.560">
    <property type="entry name" value="Exo-inulinase, domain 1"/>
    <property type="match status" value="1"/>
</dbReference>
<evidence type="ECO:0000313" key="2">
    <source>
        <dbReference type="EMBL" id="KKN22188.1"/>
    </source>
</evidence>
<dbReference type="GO" id="GO:0016787">
    <property type="term" value="F:hydrolase activity"/>
    <property type="evidence" value="ECO:0007669"/>
    <property type="project" value="InterPro"/>
</dbReference>
<comment type="caution">
    <text evidence="2">The sequence shown here is derived from an EMBL/GenBank/DDBJ whole genome shotgun (WGS) entry which is preliminary data.</text>
</comment>
<name>A0A0F9RYC5_9ZZZZ</name>
<accession>A0A0F9RYC5</accession>
<gene>
    <name evidence="2" type="ORF">LCGC14_0917820</name>
</gene>
<dbReference type="InterPro" id="IPR010496">
    <property type="entry name" value="AL/BT2_dom"/>
</dbReference>
<evidence type="ECO:0000259" key="1">
    <source>
        <dbReference type="Pfam" id="PF06439"/>
    </source>
</evidence>
<sequence length="272" mass="30817">MKIYRLKLSIPFIILVVISLNLLGCGEKKENEAKPSDNTESVSNVDKDGFMEIFDGKTLEGWTGDPNYWSVKNGNLTGEVTPETLLENNTFIIWDGGQPGDFELKLEFKIAESGNSGINYRSEKIDTIPNALRGYQADIDGQIRYTGQNYEEKKRATLAYRGEKVIINSQENSEKPESLRENVQNNCWQNREVIASLGESDSLKTKINAEDWNDVHLIIKGNRLQHYVNDVLMSDVTDNDTINRKEAGYLGVQVHVGPPMTVEFRNIRLKEL</sequence>